<keyword evidence="2 3" id="KW-0040">ANK repeat</keyword>
<reference evidence="4" key="1">
    <citation type="submission" date="2023-08" db="EMBL/GenBank/DDBJ databases">
        <authorList>
            <person name="Chen Y."/>
            <person name="Shah S."/>
            <person name="Dougan E. K."/>
            <person name="Thang M."/>
            <person name="Chan C."/>
        </authorList>
    </citation>
    <scope>NUCLEOTIDE SEQUENCE</scope>
</reference>
<dbReference type="PROSITE" id="PS50297">
    <property type="entry name" value="ANK_REP_REGION"/>
    <property type="match status" value="1"/>
</dbReference>
<keyword evidence="5" id="KW-1185">Reference proteome</keyword>
<name>A0AA36IFJ0_9DINO</name>
<dbReference type="PANTHER" id="PTHR24171:SF8">
    <property type="entry name" value="BRCA1-ASSOCIATED RING DOMAIN PROTEIN 1"/>
    <property type="match status" value="1"/>
</dbReference>
<evidence type="ECO:0000256" key="3">
    <source>
        <dbReference type="PROSITE-ProRule" id="PRU00023"/>
    </source>
</evidence>
<dbReference type="Proteomes" id="UP001178507">
    <property type="component" value="Unassembled WGS sequence"/>
</dbReference>
<dbReference type="PROSITE" id="PS50088">
    <property type="entry name" value="ANK_REPEAT"/>
    <property type="match status" value="1"/>
</dbReference>
<protein>
    <submittedName>
        <fullName evidence="4">Uncharacterized protein</fullName>
    </submittedName>
</protein>
<evidence type="ECO:0000256" key="2">
    <source>
        <dbReference type="ARBA" id="ARBA00023043"/>
    </source>
</evidence>
<dbReference type="SUPFAM" id="SSF48403">
    <property type="entry name" value="Ankyrin repeat"/>
    <property type="match status" value="1"/>
</dbReference>
<proteinExistence type="predicted"/>
<dbReference type="Pfam" id="PF12796">
    <property type="entry name" value="Ank_2"/>
    <property type="match status" value="1"/>
</dbReference>
<dbReference type="EMBL" id="CAUJNA010001361">
    <property type="protein sequence ID" value="CAJ1386392.1"/>
    <property type="molecule type" value="Genomic_DNA"/>
</dbReference>
<evidence type="ECO:0000256" key="1">
    <source>
        <dbReference type="ARBA" id="ARBA00022737"/>
    </source>
</evidence>
<accession>A0AA36IFJ0</accession>
<comment type="caution">
    <text evidence="4">The sequence shown here is derived from an EMBL/GenBank/DDBJ whole genome shotgun (WGS) entry which is preliminary data.</text>
</comment>
<keyword evidence="1" id="KW-0677">Repeat</keyword>
<dbReference type="GO" id="GO:0004842">
    <property type="term" value="F:ubiquitin-protein transferase activity"/>
    <property type="evidence" value="ECO:0007669"/>
    <property type="project" value="TreeGrafter"/>
</dbReference>
<dbReference type="SMART" id="SM00248">
    <property type="entry name" value="ANK"/>
    <property type="match status" value="2"/>
</dbReference>
<gene>
    <name evidence="4" type="ORF">EVOR1521_LOCUS12755</name>
</gene>
<evidence type="ECO:0000313" key="4">
    <source>
        <dbReference type="EMBL" id="CAJ1386392.1"/>
    </source>
</evidence>
<dbReference type="InterPro" id="IPR036770">
    <property type="entry name" value="Ankyrin_rpt-contain_sf"/>
</dbReference>
<feature type="repeat" description="ANK" evidence="3">
    <location>
        <begin position="149"/>
        <end position="182"/>
    </location>
</feature>
<sequence length="335" mass="36272">MIRSQRIKQRMDAEGDAKRVSKLCTVGGAMPAATTAMSEYYRHDGVRITHDPYAPGMAEKYGLPGKTDNEGFDPYADTVGPGIYGGIVKRDTSGQVLIGRQYQNHNPRPGPIYAGGGYTPINEALRKGTAALKPLLDKYPDLANDISTGGATPLHMCGMGRDNQHATEYLIKRGAKVEALDTYGMTPLHRMASNNLPVGARTLLEAKADPSNRGQARATPMEIAQDSRAREVMAVIAEYSSKPRPSLAQLRVSNSGVESVNAMYTERDPKVIPVGFSLTCSEQRWDSEKMQRMVPTFTGTRVMVSGGSTHPMAKECTSPRLRTPLCPATAGGLWA</sequence>
<dbReference type="AlphaFoldDB" id="A0AA36IFJ0"/>
<evidence type="ECO:0000313" key="5">
    <source>
        <dbReference type="Proteomes" id="UP001178507"/>
    </source>
</evidence>
<organism evidence="4 5">
    <name type="scientific">Effrenium voratum</name>
    <dbReference type="NCBI Taxonomy" id="2562239"/>
    <lineage>
        <taxon>Eukaryota</taxon>
        <taxon>Sar</taxon>
        <taxon>Alveolata</taxon>
        <taxon>Dinophyceae</taxon>
        <taxon>Suessiales</taxon>
        <taxon>Symbiodiniaceae</taxon>
        <taxon>Effrenium</taxon>
    </lineage>
</organism>
<dbReference type="GO" id="GO:0085020">
    <property type="term" value="P:protein K6-linked ubiquitination"/>
    <property type="evidence" value="ECO:0007669"/>
    <property type="project" value="TreeGrafter"/>
</dbReference>
<dbReference type="Gene3D" id="1.25.40.20">
    <property type="entry name" value="Ankyrin repeat-containing domain"/>
    <property type="match status" value="1"/>
</dbReference>
<dbReference type="PANTHER" id="PTHR24171">
    <property type="entry name" value="ANKYRIN REPEAT DOMAIN-CONTAINING PROTEIN 39-RELATED"/>
    <property type="match status" value="1"/>
</dbReference>
<dbReference type="InterPro" id="IPR002110">
    <property type="entry name" value="Ankyrin_rpt"/>
</dbReference>